<dbReference type="InterPro" id="IPR050354">
    <property type="entry name" value="F-box/kelch-repeat_ARATH"/>
</dbReference>
<organism evidence="2">
    <name type="scientific">Brassica napus</name>
    <name type="common">Rape</name>
    <dbReference type="NCBI Taxonomy" id="3708"/>
    <lineage>
        <taxon>Eukaryota</taxon>
        <taxon>Viridiplantae</taxon>
        <taxon>Streptophyta</taxon>
        <taxon>Embryophyta</taxon>
        <taxon>Tracheophyta</taxon>
        <taxon>Spermatophyta</taxon>
        <taxon>Magnoliopsida</taxon>
        <taxon>eudicotyledons</taxon>
        <taxon>Gunneridae</taxon>
        <taxon>Pentapetalae</taxon>
        <taxon>rosids</taxon>
        <taxon>malvids</taxon>
        <taxon>Brassicales</taxon>
        <taxon>Brassicaceae</taxon>
        <taxon>Brassiceae</taxon>
        <taxon>Brassica</taxon>
    </lineage>
</organism>
<proteinExistence type="predicted"/>
<evidence type="ECO:0000313" key="2">
    <source>
        <dbReference type="EMBL" id="CAF1710821.1"/>
    </source>
</evidence>
<name>A0A816IFU7_BRANA</name>
<dbReference type="Pfam" id="PF00646">
    <property type="entry name" value="F-box"/>
    <property type="match status" value="1"/>
</dbReference>
<dbReference type="InterPro" id="IPR001810">
    <property type="entry name" value="F-box_dom"/>
</dbReference>
<dbReference type="CDD" id="cd22152">
    <property type="entry name" value="F-box_AtAFR-like"/>
    <property type="match status" value="1"/>
</dbReference>
<feature type="domain" description="F-box" evidence="1">
    <location>
        <begin position="11"/>
        <end position="51"/>
    </location>
</feature>
<protein>
    <submittedName>
        <fullName evidence="2">(rape) hypothetical protein</fullName>
    </submittedName>
</protein>
<dbReference type="PANTHER" id="PTHR24414:SF91">
    <property type="entry name" value="(RAPE) HYPOTHETICAL PROTEIN"/>
    <property type="match status" value="1"/>
</dbReference>
<reference evidence="2" key="1">
    <citation type="submission" date="2021-01" db="EMBL/GenBank/DDBJ databases">
        <authorList>
            <consortium name="Genoscope - CEA"/>
            <person name="William W."/>
        </authorList>
    </citation>
    <scope>NUCLEOTIDE SEQUENCE</scope>
</reference>
<dbReference type="PANTHER" id="PTHR24414">
    <property type="entry name" value="F-BOX/KELCH-REPEAT PROTEIN SKIP4"/>
    <property type="match status" value="1"/>
</dbReference>
<evidence type="ECO:0000259" key="1">
    <source>
        <dbReference type="Pfam" id="PF00646"/>
    </source>
</evidence>
<accession>A0A816IFU7</accession>
<sequence>MAAEPPSCPSFSLLTDEIVVNCLARISRMYYPTLSIISKSFRSLLSSKELYLARTHIGSTKQCLYVCLSDESYQSPQWFTPNRRKIVGSNSVV</sequence>
<dbReference type="EMBL" id="HG994367">
    <property type="protein sequence ID" value="CAF1710821.1"/>
    <property type="molecule type" value="Genomic_DNA"/>
</dbReference>
<dbReference type="AlphaFoldDB" id="A0A816IFU7"/>
<gene>
    <name evidence="2" type="ORF">DARMORV10_C03P82310.1</name>
</gene>
<dbReference type="Proteomes" id="UP001295469">
    <property type="component" value="Chromosome C03"/>
</dbReference>